<accession>A0ACC0EPG7</accession>
<protein>
    <submittedName>
        <fullName evidence="1">Uncharacterized protein</fullName>
    </submittedName>
</protein>
<comment type="caution">
    <text evidence="1">The sequence shown here is derived from an EMBL/GenBank/DDBJ whole genome shotgun (WGS) entry which is preliminary data.</text>
</comment>
<evidence type="ECO:0000313" key="1">
    <source>
        <dbReference type="EMBL" id="KAI7957544.1"/>
    </source>
</evidence>
<proteinExistence type="predicted"/>
<sequence>MISIRNADYIAPDSDSDIKRSRGQRIPVMSPGVAPRCHQIIQRSSIHDVDLSPSSEPRSPLAIT</sequence>
<name>A0ACC0EPG7_9BASI</name>
<gene>
    <name evidence="1" type="ORF">MJO28_004639</name>
</gene>
<reference evidence="1 2" key="3">
    <citation type="journal article" date="2022" name="Microbiol. Spectr.">
        <title>Folding features and dynamics of 3D genome architecture in plant fungal pathogens.</title>
        <authorList>
            <person name="Xia C."/>
        </authorList>
    </citation>
    <scope>NUCLEOTIDE SEQUENCE [LARGE SCALE GENOMIC DNA]</scope>
    <source>
        <strain evidence="1 2">93-210</strain>
    </source>
</reference>
<evidence type="ECO:0000313" key="2">
    <source>
        <dbReference type="Proteomes" id="UP001060170"/>
    </source>
</evidence>
<reference evidence="2" key="2">
    <citation type="journal article" date="2018" name="Mol. Plant Microbe Interact.">
        <title>Genome sequence resources for the wheat stripe rust pathogen (Puccinia striiformis f. sp. tritici) and the barley stripe rust pathogen (Puccinia striiformis f. sp. hordei).</title>
        <authorList>
            <person name="Xia C."/>
            <person name="Wang M."/>
            <person name="Yin C."/>
            <person name="Cornejo O.E."/>
            <person name="Hulbert S.H."/>
            <person name="Chen X."/>
        </authorList>
    </citation>
    <scope>NUCLEOTIDE SEQUENCE [LARGE SCALE GENOMIC DNA]</scope>
    <source>
        <strain evidence="2">93-210</strain>
    </source>
</reference>
<reference evidence="2" key="1">
    <citation type="journal article" date="2018" name="BMC Genomics">
        <title>Genomic insights into host adaptation between the wheat stripe rust pathogen (Puccinia striiformis f. sp. tritici) and the barley stripe rust pathogen (Puccinia striiformis f. sp. hordei).</title>
        <authorList>
            <person name="Xia C."/>
            <person name="Wang M."/>
            <person name="Yin C."/>
            <person name="Cornejo O.E."/>
            <person name="Hulbert S.H."/>
            <person name="Chen X."/>
        </authorList>
    </citation>
    <scope>NUCLEOTIDE SEQUENCE [LARGE SCALE GENOMIC DNA]</scope>
    <source>
        <strain evidence="2">93-210</strain>
    </source>
</reference>
<keyword evidence="2" id="KW-1185">Reference proteome</keyword>
<dbReference type="Proteomes" id="UP001060170">
    <property type="component" value="Chromosome 4"/>
</dbReference>
<dbReference type="EMBL" id="CM045868">
    <property type="protein sequence ID" value="KAI7957544.1"/>
    <property type="molecule type" value="Genomic_DNA"/>
</dbReference>
<organism evidence="1 2">
    <name type="scientific">Puccinia striiformis f. sp. tritici</name>
    <dbReference type="NCBI Taxonomy" id="168172"/>
    <lineage>
        <taxon>Eukaryota</taxon>
        <taxon>Fungi</taxon>
        <taxon>Dikarya</taxon>
        <taxon>Basidiomycota</taxon>
        <taxon>Pucciniomycotina</taxon>
        <taxon>Pucciniomycetes</taxon>
        <taxon>Pucciniales</taxon>
        <taxon>Pucciniaceae</taxon>
        <taxon>Puccinia</taxon>
    </lineage>
</organism>